<sequence length="105" mass="11969">MLAEVVKNVKLVLQAPMLGNWHSQFMNSNRNVWTHGLTSVGTISAYRRDAPACLRKAARRDPYSTLAVYEHNRKIAMISYVPRIKIAMFSVDFTPHKVESRQPAI</sequence>
<dbReference type="EMBL" id="JYDI01000149">
    <property type="protein sequence ID" value="KRY50456.1"/>
    <property type="molecule type" value="Genomic_DNA"/>
</dbReference>
<evidence type="ECO:0000313" key="1">
    <source>
        <dbReference type="EMBL" id="KRY50456.1"/>
    </source>
</evidence>
<keyword evidence="2" id="KW-1185">Reference proteome</keyword>
<reference evidence="1 2" key="1">
    <citation type="submission" date="2015-01" db="EMBL/GenBank/DDBJ databases">
        <title>Evolution of Trichinella species and genotypes.</title>
        <authorList>
            <person name="Korhonen P.K."/>
            <person name="Edoardo P."/>
            <person name="Giuseppe L.R."/>
            <person name="Gasser R.B."/>
        </authorList>
    </citation>
    <scope>NUCLEOTIDE SEQUENCE [LARGE SCALE GENOMIC DNA]</scope>
    <source>
        <strain evidence="1">ISS120</strain>
    </source>
</reference>
<accession>A0A0V1CMW9</accession>
<gene>
    <name evidence="1" type="ORF">T03_10897</name>
</gene>
<evidence type="ECO:0000313" key="2">
    <source>
        <dbReference type="Proteomes" id="UP000054653"/>
    </source>
</evidence>
<organism evidence="1 2">
    <name type="scientific">Trichinella britovi</name>
    <name type="common">Parasitic roundworm</name>
    <dbReference type="NCBI Taxonomy" id="45882"/>
    <lineage>
        <taxon>Eukaryota</taxon>
        <taxon>Metazoa</taxon>
        <taxon>Ecdysozoa</taxon>
        <taxon>Nematoda</taxon>
        <taxon>Enoplea</taxon>
        <taxon>Dorylaimia</taxon>
        <taxon>Trichinellida</taxon>
        <taxon>Trichinellidae</taxon>
        <taxon>Trichinella</taxon>
    </lineage>
</organism>
<dbReference type="AlphaFoldDB" id="A0A0V1CMW9"/>
<comment type="caution">
    <text evidence="1">The sequence shown here is derived from an EMBL/GenBank/DDBJ whole genome shotgun (WGS) entry which is preliminary data.</text>
</comment>
<evidence type="ECO:0008006" key="3">
    <source>
        <dbReference type="Google" id="ProtNLM"/>
    </source>
</evidence>
<name>A0A0V1CMW9_TRIBR</name>
<protein>
    <recommendedName>
        <fullName evidence="3">PiggyBac transposable element-derived protein domain-containing protein</fullName>
    </recommendedName>
</protein>
<proteinExistence type="predicted"/>
<dbReference type="Proteomes" id="UP000054653">
    <property type="component" value="Unassembled WGS sequence"/>
</dbReference>